<dbReference type="AlphaFoldDB" id="A0A0R1JHT0"/>
<keyword evidence="2" id="KW-1185">Reference proteome</keyword>
<dbReference type="OrthoDB" id="2296930at2"/>
<proteinExistence type="predicted"/>
<dbReference type="Proteomes" id="UP000051804">
    <property type="component" value="Unassembled WGS sequence"/>
</dbReference>
<dbReference type="RefSeq" id="WP_054723417.1">
    <property type="nucleotide sequence ID" value="NZ_AZDJ01000030.1"/>
</dbReference>
<evidence type="ECO:0000313" key="1">
    <source>
        <dbReference type="EMBL" id="KRK70869.1"/>
    </source>
</evidence>
<comment type="caution">
    <text evidence="1">The sequence shown here is derived from an EMBL/GenBank/DDBJ whole genome shotgun (WGS) entry which is preliminary data.</text>
</comment>
<reference evidence="1 2" key="1">
    <citation type="journal article" date="2015" name="Genome Announc.">
        <title>Expanding the biotechnology potential of lactobacilli through comparative genomics of 213 strains and associated genera.</title>
        <authorList>
            <person name="Sun Z."/>
            <person name="Harris H.M."/>
            <person name="McCann A."/>
            <person name="Guo C."/>
            <person name="Argimon S."/>
            <person name="Zhang W."/>
            <person name="Yang X."/>
            <person name="Jeffery I.B."/>
            <person name="Cooney J.C."/>
            <person name="Kagawa T.F."/>
            <person name="Liu W."/>
            <person name="Song Y."/>
            <person name="Salvetti E."/>
            <person name="Wrobel A."/>
            <person name="Rasinkangas P."/>
            <person name="Parkhill J."/>
            <person name="Rea M.C."/>
            <person name="O'Sullivan O."/>
            <person name="Ritari J."/>
            <person name="Douillard F.P."/>
            <person name="Paul Ross R."/>
            <person name="Yang R."/>
            <person name="Briner A.E."/>
            <person name="Felis G.E."/>
            <person name="de Vos W.M."/>
            <person name="Barrangou R."/>
            <person name="Klaenhammer T.R."/>
            <person name="Caufield P.W."/>
            <person name="Cui Y."/>
            <person name="Zhang H."/>
            <person name="O'Toole P.W."/>
        </authorList>
    </citation>
    <scope>NUCLEOTIDE SEQUENCE [LARGE SCALE GENOMIC DNA]</scope>
    <source>
        <strain evidence="1 2">JCM 17158</strain>
    </source>
</reference>
<dbReference type="PATRIC" id="fig|1291734.4.peg.53"/>
<sequence>MAYAVIAASMQDKTLSLAYGGLDGEKLTSFKDAELKAISLLITELSGATLPALHTLTDAIIPELQAVRGDLRKLPLHLPEGLVISWLGQDHCLLAVMDDTETYQLHLEIVPI</sequence>
<gene>
    <name evidence="1" type="ORF">FD02_GL000050</name>
</gene>
<accession>A0A0R1JHT0</accession>
<dbReference type="EMBL" id="AZDJ01000030">
    <property type="protein sequence ID" value="KRK70869.1"/>
    <property type="molecule type" value="Genomic_DNA"/>
</dbReference>
<dbReference type="STRING" id="1291734.FD02_GL000050"/>
<protein>
    <submittedName>
        <fullName evidence="1">Uncharacterized protein</fullName>
    </submittedName>
</protein>
<organism evidence="1 2">
    <name type="scientific">Lacticaseibacillus nasuensis JCM 17158</name>
    <dbReference type="NCBI Taxonomy" id="1291734"/>
    <lineage>
        <taxon>Bacteria</taxon>
        <taxon>Bacillati</taxon>
        <taxon>Bacillota</taxon>
        <taxon>Bacilli</taxon>
        <taxon>Lactobacillales</taxon>
        <taxon>Lactobacillaceae</taxon>
        <taxon>Lacticaseibacillus</taxon>
    </lineage>
</organism>
<name>A0A0R1JHT0_9LACO</name>
<evidence type="ECO:0000313" key="2">
    <source>
        <dbReference type="Proteomes" id="UP000051804"/>
    </source>
</evidence>